<dbReference type="EMBL" id="CAID01000007">
    <property type="protein sequence ID" value="CEF98715.1"/>
    <property type="molecule type" value="Genomic_DNA"/>
</dbReference>
<dbReference type="GO" id="GO:0016592">
    <property type="term" value="C:mediator complex"/>
    <property type="evidence" value="ECO:0007669"/>
    <property type="project" value="UniProtKB-UniRule"/>
</dbReference>
<evidence type="ECO:0000256" key="5">
    <source>
        <dbReference type="ARBA" id="ARBA00023163"/>
    </source>
</evidence>
<comment type="subunit">
    <text evidence="7">Component of the Mediator complex.</text>
</comment>
<reference evidence="10 11" key="2">
    <citation type="journal article" date="2014" name="BMC Genomics">
        <title>An improved genome of the model marine alga Ostreococcus tauri unfolds by assessing Illumina de novo assemblies.</title>
        <authorList>
            <person name="Blanc-Mathieu R."/>
            <person name="Verhelst B."/>
            <person name="Derelle E."/>
            <person name="Rombauts S."/>
            <person name="Bouget F.Y."/>
            <person name="Carre I."/>
            <person name="Chateau A."/>
            <person name="Eyre-Walker A."/>
            <person name="Grimsley N."/>
            <person name="Moreau H."/>
            <person name="Piegu B."/>
            <person name="Rivals E."/>
            <person name="Schackwitz W."/>
            <person name="Van de Peer Y."/>
            <person name="Piganeau G."/>
        </authorList>
    </citation>
    <scope>NUCLEOTIDE SEQUENCE [LARGE SCALE GENOMIC DNA]</scope>
    <source>
        <strain evidence="11">OTTH 0595 / CCAP 157/2 / RCC745</strain>
    </source>
</reference>
<feature type="compositionally biased region" description="Acidic residues" evidence="8">
    <location>
        <begin position="146"/>
        <end position="156"/>
    </location>
</feature>
<keyword evidence="11" id="KW-1185">Reference proteome</keyword>
<dbReference type="AlphaFoldDB" id="A0A090M3A5"/>
<evidence type="ECO:0000256" key="3">
    <source>
        <dbReference type="ARBA" id="ARBA00023015"/>
    </source>
</evidence>
<dbReference type="Proteomes" id="UP000009170">
    <property type="component" value="Unassembled WGS sequence"/>
</dbReference>
<dbReference type="GO" id="GO:0070847">
    <property type="term" value="C:core mediator complex"/>
    <property type="evidence" value="ECO:0007669"/>
    <property type="project" value="TreeGrafter"/>
</dbReference>
<keyword evidence="6 7" id="KW-0539">Nucleus</keyword>
<evidence type="ECO:0000313" key="11">
    <source>
        <dbReference type="Proteomes" id="UP000009170"/>
    </source>
</evidence>
<comment type="function">
    <text evidence="7">Component of the Mediator complex, a coactivator involved in the regulated transcription of nearly all RNA polymerase II-dependent genes. Mediator functions as a bridge to convey information from gene-specific regulatory proteins to the basal RNA polymerase II transcription machinery. Mediator is recruited to promoters by direct interactions with regulatory proteins and serves as a scaffold for the assembly of a functional preinitiation complex with RNA polymerase II and the general transcription factors.</text>
</comment>
<dbReference type="STRING" id="70448.A0A090M3A5"/>
<dbReference type="PANTHER" id="PTHR12809">
    <property type="entry name" value="MEDIATOR COMPLEX SUBUNIT"/>
    <property type="match status" value="1"/>
</dbReference>
<dbReference type="RefSeq" id="XP_022839427.1">
    <property type="nucleotide sequence ID" value="XM_022983795.1"/>
</dbReference>
<comment type="subcellular location">
    <subcellularLocation>
        <location evidence="1 7">Nucleus</location>
    </subcellularLocation>
</comment>
<comment type="caution">
    <text evidence="10">The sequence shown here is derived from an EMBL/GenBank/DDBJ whole genome shotgun (WGS) entry which is preliminary data.</text>
</comment>
<keyword evidence="3 7" id="KW-0805">Transcription regulation</keyword>
<accession>A0A090M3A5</accession>
<evidence type="ECO:0000256" key="8">
    <source>
        <dbReference type="SAM" id="MobiDB-lite"/>
    </source>
</evidence>
<evidence type="ECO:0000256" key="1">
    <source>
        <dbReference type="ARBA" id="ARBA00004123"/>
    </source>
</evidence>
<comment type="similarity">
    <text evidence="2 7">Belongs to the Mediator complex subunit 14 family.</text>
</comment>
<dbReference type="GeneID" id="9837179"/>
<name>A0A090M3A5_OSTTA</name>
<gene>
    <name evidence="10" type="ORF">OT_ostta07g02390</name>
</gene>
<dbReference type="InParanoid" id="A0A090M3A5"/>
<feature type="domain" description="Mediator complex subunit MED14 N-terminal" evidence="9">
    <location>
        <begin position="12"/>
        <end position="223"/>
    </location>
</feature>
<proteinExistence type="inferred from homology"/>
<dbReference type="GO" id="GO:0003712">
    <property type="term" value="F:transcription coregulator activity"/>
    <property type="evidence" value="ECO:0007669"/>
    <property type="project" value="UniProtKB-UniRule"/>
</dbReference>
<feature type="region of interest" description="Disordered" evidence="8">
    <location>
        <begin position="137"/>
        <end position="165"/>
    </location>
</feature>
<dbReference type="Pfam" id="PF08638">
    <property type="entry name" value="Med14"/>
    <property type="match status" value="1"/>
</dbReference>
<evidence type="ECO:0000313" key="10">
    <source>
        <dbReference type="EMBL" id="CEF98715.1"/>
    </source>
</evidence>
<protein>
    <recommendedName>
        <fullName evidence="7">Mediator of RNA polymerase II transcription subunit 14</fullName>
    </recommendedName>
    <alternativeName>
        <fullName evidence="7">Mediator complex subunit 14</fullName>
    </alternativeName>
</protein>
<evidence type="ECO:0000256" key="2">
    <source>
        <dbReference type="ARBA" id="ARBA00007813"/>
    </source>
</evidence>
<reference evidence="11" key="1">
    <citation type="journal article" date="2006" name="Proc. Natl. Acad. Sci. U.S.A.">
        <title>Genome analysis of the smallest free-living eukaryote Ostreococcus tauri unveils many unique features.</title>
        <authorList>
            <person name="Derelle E."/>
            <person name="Ferraz C."/>
            <person name="Rombauts S."/>
            <person name="Rouze P."/>
            <person name="Worden A.Z."/>
            <person name="Robbens S."/>
            <person name="Partensky F."/>
            <person name="Degroeve S."/>
            <person name="Echeynie S."/>
            <person name="Cooke R."/>
            <person name="Saeys Y."/>
            <person name="Wuyts J."/>
            <person name="Jabbari K."/>
            <person name="Bowler C."/>
            <person name="Panaud O."/>
            <person name="Piegu B."/>
            <person name="Ball S.G."/>
            <person name="Ral J.-P."/>
            <person name="Bouget F.-Y."/>
            <person name="Piganeau G."/>
            <person name="De Baets B."/>
            <person name="Picard A."/>
            <person name="Delseny M."/>
            <person name="Demaille J."/>
            <person name="Van de Peer Y."/>
            <person name="Moreau H."/>
        </authorList>
    </citation>
    <scope>NUCLEOTIDE SEQUENCE [LARGE SCALE GENOMIC DNA]</scope>
    <source>
        <strain evidence="11">OTTH 0595 / CCAP 157/2 / RCC745</strain>
    </source>
</reference>
<evidence type="ECO:0000256" key="6">
    <source>
        <dbReference type="ARBA" id="ARBA00023242"/>
    </source>
</evidence>
<evidence type="ECO:0000256" key="4">
    <source>
        <dbReference type="ARBA" id="ARBA00023159"/>
    </source>
</evidence>
<keyword evidence="5 7" id="KW-0804">Transcription</keyword>
<keyword evidence="4 7" id="KW-0010">Activator</keyword>
<evidence type="ECO:0000256" key="7">
    <source>
        <dbReference type="RuleBase" id="RU365082"/>
    </source>
</evidence>
<dbReference type="GO" id="GO:0006357">
    <property type="term" value="P:regulation of transcription by RNA polymerase II"/>
    <property type="evidence" value="ECO:0007669"/>
    <property type="project" value="InterPro"/>
</dbReference>
<dbReference type="KEGG" id="ota:OT_ostta07g02390"/>
<organism evidence="10 11">
    <name type="scientific">Ostreococcus tauri</name>
    <name type="common">Marine green alga</name>
    <dbReference type="NCBI Taxonomy" id="70448"/>
    <lineage>
        <taxon>Eukaryota</taxon>
        <taxon>Viridiplantae</taxon>
        <taxon>Chlorophyta</taxon>
        <taxon>Mamiellophyceae</taxon>
        <taxon>Mamiellales</taxon>
        <taxon>Bathycoccaceae</taxon>
        <taxon>Ostreococcus</taxon>
    </lineage>
</organism>
<dbReference type="InterPro" id="IPR013947">
    <property type="entry name" value="Mediator_Med14"/>
</dbReference>
<dbReference type="OrthoDB" id="536354at2759"/>
<dbReference type="InterPro" id="IPR055122">
    <property type="entry name" value="Med14_N"/>
</dbReference>
<dbReference type="PANTHER" id="PTHR12809:SF2">
    <property type="entry name" value="MEDIATOR OF RNA POLYMERASE II TRANSCRIPTION SUBUNIT 14"/>
    <property type="match status" value="1"/>
</dbReference>
<sequence length="966" mass="103986">METLPRRAATTTIGDLVERACARARDELTALCDAAPGRGEAERASELARWAHRARQRLARVQTLERWAVKSAKIASVAANARAMLTAHEETFARASDGLFHLHQQLEWARAPMWDLPGALEVMCHGNYGFLPLMIGEDGSGPGGGEDGDAREETEDERAAREDVETRFEEEIAERLIRSKAHGCGVRDDHMEWPSEKFKVFSIASGKAAVGVAGEYRATLTLGGPVAPDAIEQPRYGGWRVESIEILAGETDGKFTLNKAEERKLADIACASMVGMLPFGKQPEEGAPPLKPMHLTGLHRIASDAVLMKSANAIVVQAGRLKEIAERGGGDDESRWSRNAIKVEIVKGEAAGVLKGLKVTFWRKSDGGAPGALDVSFNPEKAELLATAKAPGDEDADDVFINHECIDLEALVVNAIRIASSKKLNAIAEELASEKSFKTIMEESSTTDECACRDDEDKWGDDVRPSIRLEISRFTSIFITCRISDGKLMLHGANDLVPSATEAELSKRLALEGHSAISSIVEEVSVAVEQQELKGLLRASGASAHPAPSTMGGDPWAKSDVCPTGTVPTALVPVMPSDGGVFIATWMGATPTFALVRANRINQATRYVVDSIEKLDLGARKGAKPEIVVKLIEEACREKVVDAQRLALMRALKNLRLPFMDVRPTSKGVDLKKAEHVLSFVVANTARWARSKFKRAVRTKSSLKVHVSLRGTDGLSARIGNETCTYEHSEFAVNAVLADVRRIAAAQGFLSALEENDSAIDFSKFGCTLKRQDAYTVALSFKESLMFTIQWRHGGELGPGLYADGDQLTDSVRRALSVAARDGRCEIFACALHAVVAFSALAENLSGDFNLTFAEPNALSLVKFTDEGAMRIYSLGFRLDGSASLIIGRGGDAISDSQSADDDEMHITDDHESLLPACPTGLTVHIEGVASAVEPVVGSKLAHGDYASVPSASVQQVLSALSSAVK</sequence>
<evidence type="ECO:0000259" key="9">
    <source>
        <dbReference type="Pfam" id="PF08638"/>
    </source>
</evidence>